<accession>A0AAW9Q329</accession>
<proteinExistence type="predicted"/>
<dbReference type="InterPro" id="IPR000719">
    <property type="entry name" value="Prot_kinase_dom"/>
</dbReference>
<keyword evidence="1" id="KW-0067">ATP-binding</keyword>
<dbReference type="InterPro" id="IPR011009">
    <property type="entry name" value="Kinase-like_dom_sf"/>
</dbReference>
<dbReference type="Gene3D" id="3.30.200.20">
    <property type="entry name" value="Phosphorylase Kinase, domain 1"/>
    <property type="match status" value="1"/>
</dbReference>
<sequence>MMINNRYNILEVLGEGSFGKTFLAEDIQMPSKRRCVVKQLKLFENENEWMANQKRERFQKEAKILEDLGKASNHRIPELYGHFAEGNQFYLVQEFIEPI</sequence>
<comment type="caution">
    <text evidence="3">The sequence shown here is derived from an EMBL/GenBank/DDBJ whole genome shotgun (WGS) entry which is preliminary data.</text>
</comment>
<keyword evidence="3" id="KW-0808">Transferase</keyword>
<feature type="domain" description="Protein kinase" evidence="2">
    <location>
        <begin position="7"/>
        <end position="99"/>
    </location>
</feature>
<dbReference type="SUPFAM" id="SSF56112">
    <property type="entry name" value="Protein kinase-like (PK-like)"/>
    <property type="match status" value="1"/>
</dbReference>
<evidence type="ECO:0000313" key="3">
    <source>
        <dbReference type="EMBL" id="MEE3719672.1"/>
    </source>
</evidence>
<dbReference type="InterPro" id="IPR017441">
    <property type="entry name" value="Protein_kinase_ATP_BS"/>
</dbReference>
<dbReference type="Pfam" id="PF07714">
    <property type="entry name" value="PK_Tyr_Ser-Thr"/>
    <property type="match status" value="1"/>
</dbReference>
<dbReference type="EMBL" id="JAZBJZ010000157">
    <property type="protein sequence ID" value="MEE3719672.1"/>
    <property type="molecule type" value="Genomic_DNA"/>
</dbReference>
<evidence type="ECO:0000259" key="2">
    <source>
        <dbReference type="PROSITE" id="PS50011"/>
    </source>
</evidence>
<keyword evidence="4" id="KW-1185">Reference proteome</keyword>
<dbReference type="GO" id="GO:0005524">
    <property type="term" value="F:ATP binding"/>
    <property type="evidence" value="ECO:0007669"/>
    <property type="project" value="UniProtKB-UniRule"/>
</dbReference>
<evidence type="ECO:0000313" key="4">
    <source>
        <dbReference type="Proteomes" id="UP001333818"/>
    </source>
</evidence>
<dbReference type="PROSITE" id="PS50011">
    <property type="entry name" value="PROTEIN_KINASE_DOM"/>
    <property type="match status" value="1"/>
</dbReference>
<gene>
    <name evidence="3" type="ORF">V2H45_23295</name>
</gene>
<feature type="binding site" evidence="1">
    <location>
        <position position="38"/>
    </location>
    <ligand>
        <name>ATP</name>
        <dbReference type="ChEBI" id="CHEBI:30616"/>
    </ligand>
</feature>
<protein>
    <submittedName>
        <fullName evidence="3">Protein kinase</fullName>
    </submittedName>
</protein>
<dbReference type="AlphaFoldDB" id="A0AAW9Q329"/>
<dbReference type="PROSITE" id="PS00107">
    <property type="entry name" value="PROTEIN_KINASE_ATP"/>
    <property type="match status" value="1"/>
</dbReference>
<reference evidence="3" key="1">
    <citation type="submission" date="2024-01" db="EMBL/GenBank/DDBJ databases">
        <title>Bank of Algae and Cyanobacteria of the Azores (BACA) strain genomes.</title>
        <authorList>
            <person name="Luz R."/>
            <person name="Cordeiro R."/>
            <person name="Fonseca A."/>
            <person name="Goncalves V."/>
        </authorList>
    </citation>
    <scope>NUCLEOTIDE SEQUENCE</scope>
    <source>
        <strain evidence="3">BACA0141</strain>
    </source>
</reference>
<evidence type="ECO:0000256" key="1">
    <source>
        <dbReference type="PROSITE-ProRule" id="PRU10141"/>
    </source>
</evidence>
<dbReference type="RefSeq" id="WP_330486109.1">
    <property type="nucleotide sequence ID" value="NZ_JAZBJZ010000157.1"/>
</dbReference>
<name>A0AAW9Q329_9CYAN</name>
<keyword evidence="1" id="KW-0547">Nucleotide-binding</keyword>
<dbReference type="GO" id="GO:0004672">
    <property type="term" value="F:protein kinase activity"/>
    <property type="evidence" value="ECO:0007669"/>
    <property type="project" value="InterPro"/>
</dbReference>
<keyword evidence="3" id="KW-0418">Kinase</keyword>
<dbReference type="Proteomes" id="UP001333818">
    <property type="component" value="Unassembled WGS sequence"/>
</dbReference>
<dbReference type="InterPro" id="IPR001245">
    <property type="entry name" value="Ser-Thr/Tyr_kinase_cat_dom"/>
</dbReference>
<organism evidence="3 4">
    <name type="scientific">Tumidithrix elongata BACA0141</name>
    <dbReference type="NCBI Taxonomy" id="2716417"/>
    <lineage>
        <taxon>Bacteria</taxon>
        <taxon>Bacillati</taxon>
        <taxon>Cyanobacteriota</taxon>
        <taxon>Cyanophyceae</taxon>
        <taxon>Pseudanabaenales</taxon>
        <taxon>Pseudanabaenaceae</taxon>
        <taxon>Tumidithrix</taxon>
        <taxon>Tumidithrix elongata</taxon>
    </lineage>
</organism>